<evidence type="ECO:0000259" key="19">
    <source>
        <dbReference type="Pfam" id="PF00905"/>
    </source>
</evidence>
<protein>
    <submittedName>
        <fullName evidence="21">Transglycosylase domain-containing protein</fullName>
    </submittedName>
</protein>
<comment type="pathway">
    <text evidence="2">Cell wall biogenesis; peptidoglycan biosynthesis.</text>
</comment>
<sequence>MTAPHLIRSVVNRINTLLLIRSIWFPKLVKIVWIVTLTIAIGVPVYVYALIANPYNLFGAMPTLREIENPHNDFSSELISVDGVSLGRFIRYNRSPVTFSDLSPDLVNTLLVSEDHRFHSHSGMDFAAYFRVIKGMITFSAQGGGSTLTQQTAKNLFRTREEELSGKLSKLAEPLEILISKTKEWIIAARLEENFTKEELIALYLNTVPFNNNAYGIKVAAETYFQKSPAELNIQESALLVGMLQGTTIYNPVAYPERAKRKRNEVIQKLYRLGYIASQVETDSLKALPLQLNFNIQNHNEGLAPYFRAALQNELLPWCKERGYDLFESGLKIYTTIDSRLQQYAEEAMREHMALLQKNFEADWGDRNPWVDDNGYEIENFLEKKIHQTEAYKVLKLTYGNNVDSINLKLHEKKSMRVFSWRGQRDTLFSTWDSLQYYYKFLHAGLLAVDPSTGGIKAWVGGINHTYFKYDHVRQATRQPGSTFKPFVYGAAIENGFSPCQLYYDIAPAIPVNGRIYQARNANGTFGDGKQYTIRQALARSLNSVSIQVIKEIRPENVASFAKRVGITTPLDPVYSLALGTSDVSLYDMVAAYSTFANLGFYIKPYYITRIEDQNGNVIENFFPVPKQVLNESTAYTMIHMLKGGVEEEGGSSRALSEMVKSENEVGGKTGTTDNGSDGWYMGVTHNLVAGVWVGGDERSIHFPHWGEGSGGKAALPIWDKFMQKVYANAKAGFTQGAFKRPVEFNINFDCDKYTKIDSLLTIQ</sequence>
<evidence type="ECO:0000256" key="2">
    <source>
        <dbReference type="ARBA" id="ARBA00004752"/>
    </source>
</evidence>
<evidence type="ECO:0000256" key="3">
    <source>
        <dbReference type="ARBA" id="ARBA00007090"/>
    </source>
</evidence>
<dbReference type="InterPro" id="IPR001460">
    <property type="entry name" value="PCN-bd_Tpept"/>
</dbReference>
<feature type="domain" description="Penicillin-binding protein transpeptidase" evidence="19">
    <location>
        <begin position="447"/>
        <end position="679"/>
    </location>
</feature>
<dbReference type="SUPFAM" id="SSF53955">
    <property type="entry name" value="Lysozyme-like"/>
    <property type="match status" value="1"/>
</dbReference>
<name>A0ABS5VMG7_9BACT</name>
<evidence type="ECO:0000256" key="13">
    <source>
        <dbReference type="ARBA" id="ARBA00023136"/>
    </source>
</evidence>
<evidence type="ECO:0000256" key="10">
    <source>
        <dbReference type="ARBA" id="ARBA00022801"/>
    </source>
</evidence>
<keyword evidence="5" id="KW-1003">Cell membrane</keyword>
<evidence type="ECO:0000256" key="9">
    <source>
        <dbReference type="ARBA" id="ARBA00022679"/>
    </source>
</evidence>
<dbReference type="InterPro" id="IPR036950">
    <property type="entry name" value="PBP_transglycosylase"/>
</dbReference>
<evidence type="ECO:0000256" key="16">
    <source>
        <dbReference type="ARBA" id="ARBA00034000"/>
    </source>
</evidence>
<evidence type="ECO:0000256" key="18">
    <source>
        <dbReference type="SAM" id="Phobius"/>
    </source>
</evidence>
<proteinExistence type="inferred from homology"/>
<evidence type="ECO:0000256" key="6">
    <source>
        <dbReference type="ARBA" id="ARBA00022645"/>
    </source>
</evidence>
<evidence type="ECO:0000256" key="4">
    <source>
        <dbReference type="ARBA" id="ARBA00007739"/>
    </source>
</evidence>
<comment type="similarity">
    <text evidence="4">In the N-terminal section; belongs to the glycosyltransferase 51 family.</text>
</comment>
<dbReference type="InterPro" id="IPR012338">
    <property type="entry name" value="Beta-lactam/transpept-like"/>
</dbReference>
<feature type="transmembrane region" description="Helical" evidence="18">
    <location>
        <begin position="31"/>
        <end position="51"/>
    </location>
</feature>
<dbReference type="InterPro" id="IPR001264">
    <property type="entry name" value="Glyco_trans_51"/>
</dbReference>
<evidence type="ECO:0000256" key="14">
    <source>
        <dbReference type="ARBA" id="ARBA00023268"/>
    </source>
</evidence>
<comment type="subcellular location">
    <subcellularLocation>
        <location evidence="1">Cell membrane</location>
    </subcellularLocation>
</comment>
<evidence type="ECO:0000256" key="7">
    <source>
        <dbReference type="ARBA" id="ARBA00022670"/>
    </source>
</evidence>
<evidence type="ECO:0000256" key="8">
    <source>
        <dbReference type="ARBA" id="ARBA00022676"/>
    </source>
</evidence>
<comment type="catalytic activity">
    <reaction evidence="17">
        <text>[GlcNAc-(1-&gt;4)-Mur2Ac(oyl-L-Ala-gamma-D-Glu-L-Lys-D-Ala-D-Ala)](n)-di-trans,octa-cis-undecaprenyl diphosphate + beta-D-GlcNAc-(1-&gt;4)-Mur2Ac(oyl-L-Ala-gamma-D-Glu-L-Lys-D-Ala-D-Ala)-di-trans,octa-cis-undecaprenyl diphosphate = [GlcNAc-(1-&gt;4)-Mur2Ac(oyl-L-Ala-gamma-D-Glu-L-Lys-D-Ala-D-Ala)](n+1)-di-trans,octa-cis-undecaprenyl diphosphate + di-trans,octa-cis-undecaprenyl diphosphate + H(+)</text>
        <dbReference type="Rhea" id="RHEA:23708"/>
        <dbReference type="Rhea" id="RHEA-COMP:9602"/>
        <dbReference type="Rhea" id="RHEA-COMP:9603"/>
        <dbReference type="ChEBI" id="CHEBI:15378"/>
        <dbReference type="ChEBI" id="CHEBI:58405"/>
        <dbReference type="ChEBI" id="CHEBI:60033"/>
        <dbReference type="ChEBI" id="CHEBI:78435"/>
        <dbReference type="EC" id="2.4.99.28"/>
    </reaction>
</comment>
<dbReference type="RefSeq" id="WP_254151975.1">
    <property type="nucleotide sequence ID" value="NZ_JAHESD010000004.1"/>
</dbReference>
<dbReference type="PANTHER" id="PTHR32282:SF11">
    <property type="entry name" value="PENICILLIN-BINDING PROTEIN 1B"/>
    <property type="match status" value="1"/>
</dbReference>
<gene>
    <name evidence="21" type="ORF">KK060_02875</name>
</gene>
<keyword evidence="14" id="KW-0511">Multifunctional enzyme</keyword>
<evidence type="ECO:0000256" key="17">
    <source>
        <dbReference type="ARBA" id="ARBA00049902"/>
    </source>
</evidence>
<comment type="caution">
    <text evidence="21">The sequence shown here is derived from an EMBL/GenBank/DDBJ whole genome shotgun (WGS) entry which is preliminary data.</text>
</comment>
<evidence type="ECO:0000259" key="20">
    <source>
        <dbReference type="Pfam" id="PF00912"/>
    </source>
</evidence>
<dbReference type="InterPro" id="IPR050396">
    <property type="entry name" value="Glycosyltr_51/Transpeptidase"/>
</dbReference>
<keyword evidence="8" id="KW-0328">Glycosyltransferase</keyword>
<keyword evidence="18" id="KW-0812">Transmembrane</keyword>
<keyword evidence="22" id="KW-1185">Reference proteome</keyword>
<dbReference type="Gene3D" id="3.40.710.10">
    <property type="entry name" value="DD-peptidase/beta-lactamase superfamily"/>
    <property type="match status" value="2"/>
</dbReference>
<accession>A0ABS5VMG7</accession>
<evidence type="ECO:0000256" key="12">
    <source>
        <dbReference type="ARBA" id="ARBA00022984"/>
    </source>
</evidence>
<keyword evidence="7" id="KW-0645">Protease</keyword>
<evidence type="ECO:0000256" key="1">
    <source>
        <dbReference type="ARBA" id="ARBA00004236"/>
    </source>
</evidence>
<evidence type="ECO:0000256" key="15">
    <source>
        <dbReference type="ARBA" id="ARBA00023316"/>
    </source>
</evidence>
<comment type="catalytic activity">
    <reaction evidence="16">
        <text>Preferential cleavage: (Ac)2-L-Lys-D-Ala-|-D-Ala. Also transpeptidation of peptidyl-alanyl moieties that are N-acyl substituents of D-alanine.</text>
        <dbReference type="EC" id="3.4.16.4"/>
    </reaction>
</comment>
<keyword evidence="11" id="KW-0133">Cell shape</keyword>
<dbReference type="Pfam" id="PF00905">
    <property type="entry name" value="Transpeptidase"/>
    <property type="match status" value="1"/>
</dbReference>
<keyword evidence="18" id="KW-1133">Transmembrane helix</keyword>
<organism evidence="21 22">
    <name type="scientific">Chryseosolibacter indicus</name>
    <dbReference type="NCBI Taxonomy" id="2782351"/>
    <lineage>
        <taxon>Bacteria</taxon>
        <taxon>Pseudomonadati</taxon>
        <taxon>Bacteroidota</taxon>
        <taxon>Cytophagia</taxon>
        <taxon>Cytophagales</taxon>
        <taxon>Chryseotaleaceae</taxon>
        <taxon>Chryseosolibacter</taxon>
    </lineage>
</organism>
<keyword evidence="10" id="KW-0378">Hydrolase</keyword>
<dbReference type="EMBL" id="JAHESD010000004">
    <property type="protein sequence ID" value="MBT1702203.1"/>
    <property type="molecule type" value="Genomic_DNA"/>
</dbReference>
<keyword evidence="13 18" id="KW-0472">Membrane</keyword>
<keyword evidence="15" id="KW-0961">Cell wall biogenesis/degradation</keyword>
<dbReference type="Proteomes" id="UP000772618">
    <property type="component" value="Unassembled WGS sequence"/>
</dbReference>
<evidence type="ECO:0000313" key="21">
    <source>
        <dbReference type="EMBL" id="MBT1702203.1"/>
    </source>
</evidence>
<evidence type="ECO:0000313" key="22">
    <source>
        <dbReference type="Proteomes" id="UP000772618"/>
    </source>
</evidence>
<reference evidence="21 22" key="1">
    <citation type="submission" date="2021-05" db="EMBL/GenBank/DDBJ databases">
        <title>A Polyphasic approach of four new species of the genus Ohtaekwangia: Ohtaekwangia histidinii sp. nov., Ohtaekwangia cretensis sp. nov., Ohtaekwangia indiensis sp. nov., Ohtaekwangia reichenbachii sp. nov. from diverse environment.</title>
        <authorList>
            <person name="Octaviana S."/>
        </authorList>
    </citation>
    <scope>NUCLEOTIDE SEQUENCE [LARGE SCALE GENOMIC DNA]</scope>
    <source>
        <strain evidence="21 22">PWU20</strain>
    </source>
</reference>
<feature type="domain" description="Glycosyl transferase family 51" evidence="20">
    <location>
        <begin position="86"/>
        <end position="270"/>
    </location>
</feature>
<dbReference type="InterPro" id="IPR023346">
    <property type="entry name" value="Lysozyme-like_dom_sf"/>
</dbReference>
<dbReference type="Pfam" id="PF00912">
    <property type="entry name" value="Transgly"/>
    <property type="match status" value="1"/>
</dbReference>
<dbReference type="PANTHER" id="PTHR32282">
    <property type="entry name" value="BINDING PROTEIN TRANSPEPTIDASE, PUTATIVE-RELATED"/>
    <property type="match status" value="1"/>
</dbReference>
<keyword evidence="12" id="KW-0573">Peptidoglycan synthesis</keyword>
<keyword evidence="9" id="KW-0808">Transferase</keyword>
<comment type="similarity">
    <text evidence="3">In the C-terminal section; belongs to the transpeptidase family.</text>
</comment>
<evidence type="ECO:0000256" key="5">
    <source>
        <dbReference type="ARBA" id="ARBA00022475"/>
    </source>
</evidence>
<dbReference type="SUPFAM" id="SSF56601">
    <property type="entry name" value="beta-lactamase/transpeptidase-like"/>
    <property type="match status" value="1"/>
</dbReference>
<keyword evidence="6" id="KW-0121">Carboxypeptidase</keyword>
<evidence type="ECO:0000256" key="11">
    <source>
        <dbReference type="ARBA" id="ARBA00022960"/>
    </source>
</evidence>
<dbReference type="Gene3D" id="1.10.3810.10">
    <property type="entry name" value="Biosynthetic peptidoglycan transglycosylase-like"/>
    <property type="match status" value="1"/>
</dbReference>